<comment type="caution">
    <text evidence="1">The sequence shown here is derived from an EMBL/GenBank/DDBJ whole genome shotgun (WGS) entry which is preliminary data.</text>
</comment>
<dbReference type="CDD" id="cd09024">
    <property type="entry name" value="Aldose_epim_lacX"/>
    <property type="match status" value="1"/>
</dbReference>
<dbReference type="InterPro" id="IPR014718">
    <property type="entry name" value="GH-type_carb-bd"/>
</dbReference>
<dbReference type="Pfam" id="PF01263">
    <property type="entry name" value="Aldose_epim"/>
    <property type="match status" value="1"/>
</dbReference>
<accession>A0ABX2CBI6</accession>
<reference evidence="1" key="1">
    <citation type="submission" date="2020-05" db="EMBL/GenBank/DDBJ databases">
        <title>Nod-independent and nitrogen-fixing Bradyrhizobium aeschynomene sp. nov. isolated from nodules of Aeschynomene indica.</title>
        <authorList>
            <person name="Zhang Z."/>
        </authorList>
    </citation>
    <scope>NUCLEOTIDE SEQUENCE</scope>
    <source>
        <strain evidence="1">83012</strain>
    </source>
</reference>
<proteinExistence type="predicted"/>
<dbReference type="Proteomes" id="UP000886476">
    <property type="component" value="Unassembled WGS sequence"/>
</dbReference>
<organism evidence="1 2">
    <name type="scientific">Bradyrhizobium aeschynomenes</name>
    <dbReference type="NCBI Taxonomy" id="2734909"/>
    <lineage>
        <taxon>Bacteria</taxon>
        <taxon>Pseudomonadati</taxon>
        <taxon>Pseudomonadota</taxon>
        <taxon>Alphaproteobacteria</taxon>
        <taxon>Hyphomicrobiales</taxon>
        <taxon>Nitrobacteraceae</taxon>
        <taxon>Bradyrhizobium</taxon>
    </lineage>
</organism>
<keyword evidence="2" id="KW-1185">Reference proteome</keyword>
<dbReference type="SUPFAM" id="SSF74650">
    <property type="entry name" value="Galactose mutarotase-like"/>
    <property type="match status" value="1"/>
</dbReference>
<protein>
    <submittedName>
        <fullName evidence="1">Aldose 1-epimerase family protein</fullName>
    </submittedName>
</protein>
<dbReference type="Gene3D" id="2.70.98.10">
    <property type="match status" value="1"/>
</dbReference>
<name>A0ABX2CBI6_9BRAD</name>
<dbReference type="InterPro" id="IPR011013">
    <property type="entry name" value="Gal_mutarotase_sf_dom"/>
</dbReference>
<dbReference type="InterPro" id="IPR008183">
    <property type="entry name" value="Aldose_1/G6P_1-epimerase"/>
</dbReference>
<dbReference type="InterPro" id="IPR037481">
    <property type="entry name" value="LacX"/>
</dbReference>
<sequence>MSDDLHTISAGGITATIKADGAELCSLKTANDLELLWQAGAAWPRHAPWLFPIVGRLKNDQLHHGGRTYPMTQHGFARDLRFTWLERGAEACVLQLTDDQTTQARYPFAFRLTLSYRITADALDMVVGIANPGAEVLPASFGAHPAFNWPLLPGEPKDSYRLVFAEPEPAPVRRLTGGLLCERPERSPIEGRVLSLNERLFENDAVILDQPSSRSVRLVGSRGPALDISWDGFRELGIWSKPGGAPFLCIEPWRGFASPLDFDAEFVAKLGIMHIATGAAETLRCRIEIQSSD</sequence>
<evidence type="ECO:0000313" key="2">
    <source>
        <dbReference type="Proteomes" id="UP000886476"/>
    </source>
</evidence>
<dbReference type="EMBL" id="JABFDN010000003">
    <property type="protein sequence ID" value="NPU65597.1"/>
    <property type="molecule type" value="Genomic_DNA"/>
</dbReference>
<gene>
    <name evidence="1" type="ORF">HL667_11380</name>
</gene>
<evidence type="ECO:0000313" key="1">
    <source>
        <dbReference type="EMBL" id="NPU65597.1"/>
    </source>
</evidence>
<dbReference type="RefSeq" id="WP_172110691.1">
    <property type="nucleotide sequence ID" value="NZ_JABFDN010000003.1"/>
</dbReference>